<comment type="caution">
    <text evidence="1">The sequence shown here is derived from an EMBL/GenBank/DDBJ whole genome shotgun (WGS) entry which is preliminary data.</text>
</comment>
<dbReference type="Proteomes" id="UP001154312">
    <property type="component" value="Unassembled WGS sequence"/>
</dbReference>
<name>A0A9X4JVY2_9FIRM</name>
<evidence type="ECO:0000313" key="2">
    <source>
        <dbReference type="Proteomes" id="UP001154312"/>
    </source>
</evidence>
<keyword evidence="2" id="KW-1185">Reference proteome</keyword>
<proteinExistence type="predicted"/>
<protein>
    <submittedName>
        <fullName evidence="1">Uncharacterized protein</fullName>
    </submittedName>
</protein>
<dbReference type="EMBL" id="JAKOAV010000011">
    <property type="protein sequence ID" value="MDF9408232.1"/>
    <property type="molecule type" value="Genomic_DNA"/>
</dbReference>
<evidence type="ECO:0000313" key="1">
    <source>
        <dbReference type="EMBL" id="MDF9408232.1"/>
    </source>
</evidence>
<dbReference type="AlphaFoldDB" id="A0A9X4JVY2"/>
<accession>A0A9X4JVY2</accession>
<dbReference type="RefSeq" id="WP_277443527.1">
    <property type="nucleotide sequence ID" value="NZ_JAKOAV010000011.1"/>
</dbReference>
<reference evidence="1" key="1">
    <citation type="submission" date="2022-02" db="EMBL/GenBank/DDBJ databases">
        <authorList>
            <person name="Leng L."/>
        </authorList>
    </citation>
    <scope>NUCLEOTIDE SEQUENCE</scope>
    <source>
        <strain evidence="1">JI</strain>
    </source>
</reference>
<sequence>MFGAGAKQKAEQVAAGIPVNLAQKQAGSLAEWRRSGSVEHTASGAGT</sequence>
<gene>
    <name evidence="1" type="ORF">L7E55_07640</name>
</gene>
<organism evidence="1 2">
    <name type="scientific">Pelotomaculum isophthalicicum JI</name>
    <dbReference type="NCBI Taxonomy" id="947010"/>
    <lineage>
        <taxon>Bacteria</taxon>
        <taxon>Bacillati</taxon>
        <taxon>Bacillota</taxon>
        <taxon>Clostridia</taxon>
        <taxon>Eubacteriales</taxon>
        <taxon>Desulfotomaculaceae</taxon>
        <taxon>Pelotomaculum</taxon>
    </lineage>
</organism>